<feature type="compositionally biased region" description="Polar residues" evidence="1">
    <location>
        <begin position="65"/>
        <end position="85"/>
    </location>
</feature>
<gene>
    <name evidence="3" type="ORF">FPK29_00055</name>
</gene>
<accession>A0A556RB76</accession>
<keyword evidence="2" id="KW-0472">Membrane</keyword>
<organism evidence="3 4">
    <name type="scientific">Bifidobacterium asteroides</name>
    <dbReference type="NCBI Taxonomy" id="1684"/>
    <lineage>
        <taxon>Bacteria</taxon>
        <taxon>Bacillati</taxon>
        <taxon>Actinomycetota</taxon>
        <taxon>Actinomycetes</taxon>
        <taxon>Bifidobacteriales</taxon>
        <taxon>Bifidobacteriaceae</taxon>
        <taxon>Bifidobacterium</taxon>
    </lineage>
</organism>
<reference evidence="3 4" key="1">
    <citation type="submission" date="2019-07" db="EMBL/GenBank/DDBJ databases">
        <title>Bifidobacterium asteroides genomes.</title>
        <authorList>
            <person name="Zheng H."/>
        </authorList>
    </citation>
    <scope>NUCLEOTIDE SEQUENCE [LARGE SCALE GENOMIC DNA]</scope>
    <source>
        <strain evidence="3 4">W8111</strain>
    </source>
</reference>
<feature type="region of interest" description="Disordered" evidence="1">
    <location>
        <begin position="18"/>
        <end position="88"/>
    </location>
</feature>
<feature type="compositionally biased region" description="Pro residues" evidence="1">
    <location>
        <begin position="38"/>
        <end position="56"/>
    </location>
</feature>
<evidence type="ECO:0000256" key="1">
    <source>
        <dbReference type="SAM" id="MobiDB-lite"/>
    </source>
</evidence>
<evidence type="ECO:0000313" key="4">
    <source>
        <dbReference type="Proteomes" id="UP000317536"/>
    </source>
</evidence>
<comment type="caution">
    <text evidence="3">The sequence shown here is derived from an EMBL/GenBank/DDBJ whole genome shotgun (WGS) entry which is preliminary data.</text>
</comment>
<proteinExistence type="predicted"/>
<feature type="transmembrane region" description="Helical" evidence="2">
    <location>
        <begin position="94"/>
        <end position="114"/>
    </location>
</feature>
<dbReference type="Proteomes" id="UP000317536">
    <property type="component" value="Unassembled WGS sequence"/>
</dbReference>
<dbReference type="AlphaFoldDB" id="A0A556RB76"/>
<sequence length="134" mass="14848">MTGRDAQAWVEVSLKGLGWIPFYPTPPETKTPDKSLDPTPPDPRTLVRQPPPPLADPPHDDHTTQGRTTVGRQEASPQSPPSSWKQHGPLITKTTLWTIPVWLPALTILLLLGIKTRLRRPAYMTGPTMTFPSC</sequence>
<dbReference type="SUPFAM" id="SSF54001">
    <property type="entry name" value="Cysteine proteinases"/>
    <property type="match status" value="1"/>
</dbReference>
<evidence type="ECO:0000313" key="3">
    <source>
        <dbReference type="EMBL" id="TSJ86150.1"/>
    </source>
</evidence>
<dbReference type="EMBL" id="VMHJ01000001">
    <property type="protein sequence ID" value="TSJ86150.1"/>
    <property type="molecule type" value="Genomic_DNA"/>
</dbReference>
<keyword evidence="2" id="KW-0812">Transmembrane</keyword>
<keyword evidence="2" id="KW-1133">Transmembrane helix</keyword>
<dbReference type="InterPro" id="IPR038765">
    <property type="entry name" value="Papain-like_cys_pep_sf"/>
</dbReference>
<protein>
    <submittedName>
        <fullName evidence="3">Transglutaminase domain-containing protein</fullName>
    </submittedName>
</protein>
<evidence type="ECO:0000256" key="2">
    <source>
        <dbReference type="SAM" id="Phobius"/>
    </source>
</evidence>
<name>A0A556RB76_9BIFI</name>